<evidence type="ECO:0000313" key="6">
    <source>
        <dbReference type="EMBL" id="THV42007.1"/>
    </source>
</evidence>
<dbReference type="InterPro" id="IPR050109">
    <property type="entry name" value="HTH-type_TetR-like_transc_reg"/>
</dbReference>
<dbReference type="PROSITE" id="PS50977">
    <property type="entry name" value="HTH_TETR_2"/>
    <property type="match status" value="1"/>
</dbReference>
<keyword evidence="3" id="KW-0804">Transcription</keyword>
<dbReference type="SUPFAM" id="SSF46689">
    <property type="entry name" value="Homeodomain-like"/>
    <property type="match status" value="1"/>
</dbReference>
<reference evidence="7" key="1">
    <citation type="submission" date="2019-04" db="EMBL/GenBank/DDBJ databases">
        <title>Nocardioides xinjiangensis sp. nov.</title>
        <authorList>
            <person name="Liu S."/>
        </authorList>
    </citation>
    <scope>NUCLEOTIDE SEQUENCE [LARGE SCALE GENOMIC DNA]</scope>
    <source>
        <strain evidence="7">18</strain>
    </source>
</reference>
<dbReference type="SUPFAM" id="SSF48498">
    <property type="entry name" value="Tetracyclin repressor-like, C-terminal domain"/>
    <property type="match status" value="1"/>
</dbReference>
<keyword evidence="2 4" id="KW-0238">DNA-binding</keyword>
<feature type="DNA-binding region" description="H-T-H motif" evidence="4">
    <location>
        <begin position="36"/>
        <end position="55"/>
    </location>
</feature>
<evidence type="ECO:0000256" key="3">
    <source>
        <dbReference type="ARBA" id="ARBA00023163"/>
    </source>
</evidence>
<dbReference type="OrthoDB" id="3210322at2"/>
<evidence type="ECO:0000256" key="2">
    <source>
        <dbReference type="ARBA" id="ARBA00023125"/>
    </source>
</evidence>
<dbReference type="Gene3D" id="1.10.357.10">
    <property type="entry name" value="Tetracycline Repressor, domain 2"/>
    <property type="match status" value="1"/>
</dbReference>
<keyword evidence="1" id="KW-0805">Transcription regulation</keyword>
<accession>A0A4S8QBX0</accession>
<dbReference type="GO" id="GO:0000976">
    <property type="term" value="F:transcription cis-regulatory region binding"/>
    <property type="evidence" value="ECO:0007669"/>
    <property type="project" value="TreeGrafter"/>
</dbReference>
<protein>
    <submittedName>
        <fullName evidence="6">TetR/AcrR family transcriptional regulator</fullName>
    </submittedName>
</protein>
<reference evidence="6 7" key="2">
    <citation type="submission" date="2019-05" db="EMBL/GenBank/DDBJ databases">
        <title>Glycomyces buryatensis sp. nov.</title>
        <authorList>
            <person name="Nikitina E."/>
        </authorList>
    </citation>
    <scope>NUCLEOTIDE SEQUENCE [LARGE SCALE GENOMIC DNA]</scope>
    <source>
        <strain evidence="6 7">18</strain>
    </source>
</reference>
<dbReference type="Proteomes" id="UP000308760">
    <property type="component" value="Unassembled WGS sequence"/>
</dbReference>
<organism evidence="6 7">
    <name type="scientific">Glycomyces buryatensis</name>
    <dbReference type="NCBI Taxonomy" id="2570927"/>
    <lineage>
        <taxon>Bacteria</taxon>
        <taxon>Bacillati</taxon>
        <taxon>Actinomycetota</taxon>
        <taxon>Actinomycetes</taxon>
        <taxon>Glycomycetales</taxon>
        <taxon>Glycomycetaceae</taxon>
        <taxon>Glycomyces</taxon>
    </lineage>
</organism>
<dbReference type="InterPro" id="IPR036271">
    <property type="entry name" value="Tet_transcr_reg_TetR-rel_C_sf"/>
</dbReference>
<evidence type="ECO:0000259" key="5">
    <source>
        <dbReference type="PROSITE" id="PS50977"/>
    </source>
</evidence>
<keyword evidence="7" id="KW-1185">Reference proteome</keyword>
<dbReference type="InterPro" id="IPR025996">
    <property type="entry name" value="MT1864/Rv1816-like_C"/>
</dbReference>
<dbReference type="Pfam" id="PF13305">
    <property type="entry name" value="TetR_C_33"/>
    <property type="match status" value="1"/>
</dbReference>
<comment type="caution">
    <text evidence="6">The sequence shown here is derived from an EMBL/GenBank/DDBJ whole genome shotgun (WGS) entry which is preliminary data.</text>
</comment>
<dbReference type="PRINTS" id="PR00455">
    <property type="entry name" value="HTHTETR"/>
</dbReference>
<dbReference type="InterPro" id="IPR001647">
    <property type="entry name" value="HTH_TetR"/>
</dbReference>
<evidence type="ECO:0000256" key="1">
    <source>
        <dbReference type="ARBA" id="ARBA00023015"/>
    </source>
</evidence>
<dbReference type="AlphaFoldDB" id="A0A4S8QBX0"/>
<dbReference type="PANTHER" id="PTHR30055">
    <property type="entry name" value="HTH-TYPE TRANSCRIPTIONAL REGULATOR RUTR"/>
    <property type="match status" value="1"/>
</dbReference>
<dbReference type="PANTHER" id="PTHR30055:SF243">
    <property type="entry name" value="HTH-TYPE TRANSCRIPTIONAL REGULATOR RV1816"/>
    <property type="match status" value="1"/>
</dbReference>
<proteinExistence type="predicted"/>
<feature type="domain" description="HTH tetR-type" evidence="5">
    <location>
        <begin position="13"/>
        <end position="73"/>
    </location>
</feature>
<evidence type="ECO:0000256" key="4">
    <source>
        <dbReference type="PROSITE-ProRule" id="PRU00335"/>
    </source>
</evidence>
<gene>
    <name evidence="6" type="ORF">FAB82_08760</name>
</gene>
<dbReference type="RefSeq" id="WP_136534162.1">
    <property type="nucleotide sequence ID" value="NZ_STGY01000032.1"/>
</dbReference>
<sequence>MNAPRTARERARAELTKEILTAARRQLGEVGGIGLSLRSVSRELGMASSAIYRYFASRDELLTALIVEAYNEIGAAAENADLPVADPIERWLAVWRAVREWSLANRHEFALIFGTPIPGYIAPHITVTVAGRMPLALARITSDAKRSGALIPPPGPTCDPAAIEPDMLRLLEGEEFTPGEVARLILAWNRLVGIISYELHGHLTNVTADDAAFFDYTARTEAALCGLIFD</sequence>
<dbReference type="GO" id="GO:0003700">
    <property type="term" value="F:DNA-binding transcription factor activity"/>
    <property type="evidence" value="ECO:0007669"/>
    <property type="project" value="TreeGrafter"/>
</dbReference>
<dbReference type="Pfam" id="PF00440">
    <property type="entry name" value="TetR_N"/>
    <property type="match status" value="1"/>
</dbReference>
<dbReference type="InterPro" id="IPR009057">
    <property type="entry name" value="Homeodomain-like_sf"/>
</dbReference>
<name>A0A4S8QBX0_9ACTN</name>
<dbReference type="EMBL" id="STGY01000032">
    <property type="protein sequence ID" value="THV42007.1"/>
    <property type="molecule type" value="Genomic_DNA"/>
</dbReference>
<evidence type="ECO:0000313" key="7">
    <source>
        <dbReference type="Proteomes" id="UP000308760"/>
    </source>
</evidence>